<sequence length="281" mass="31603">MCEFCHQHGEGQRWYLQAKNYSEDLMSDLRRREFITDFIRHPERSADGIEKLGKLKTLPGFVQAVVNPYITNRQMKSHFGQVVPIEECEKIFDSLGSIVRIACYCRHSTLGREHRYCYCLSMAPNGGMMADLIRQVDVSYLTGPDTSGLEILTKREALASLKQHEKEGLCHTVWTFVTPFIGAICNCDRTDCLAMRATVGYGFPIMFRSEFIAEIIPGRCTGCRRCMQVCQFGAIGFSAGEKKSRIDPARCYGCGICRSSCESAAIVLQKRAGHPVAGKLW</sequence>
<accession>A0A1P8F5D4</accession>
<evidence type="ECO:0000313" key="6">
    <source>
        <dbReference type="Proteomes" id="UP000185934"/>
    </source>
</evidence>
<keyword evidence="2" id="KW-0408">Iron</keyword>
<evidence type="ECO:0000256" key="2">
    <source>
        <dbReference type="ARBA" id="ARBA00023004"/>
    </source>
</evidence>
<name>A0A1P8F5D4_9CHLR</name>
<feature type="domain" description="4Fe-4S ferredoxin-type" evidence="4">
    <location>
        <begin position="211"/>
        <end position="240"/>
    </location>
</feature>
<dbReference type="GO" id="GO:0046872">
    <property type="term" value="F:metal ion binding"/>
    <property type="evidence" value="ECO:0007669"/>
    <property type="project" value="UniProtKB-KW"/>
</dbReference>
<dbReference type="PROSITE" id="PS00198">
    <property type="entry name" value="4FE4S_FER_1"/>
    <property type="match status" value="1"/>
</dbReference>
<evidence type="ECO:0000256" key="1">
    <source>
        <dbReference type="ARBA" id="ARBA00022723"/>
    </source>
</evidence>
<keyword evidence="3" id="KW-0411">Iron-sulfur</keyword>
<dbReference type="GO" id="GO:0051536">
    <property type="term" value="F:iron-sulfur cluster binding"/>
    <property type="evidence" value="ECO:0007669"/>
    <property type="project" value="UniProtKB-KW"/>
</dbReference>
<dbReference type="OrthoDB" id="9794954at2"/>
<organism evidence="5 6">
    <name type="scientific">Dehalogenimonas formicexedens</name>
    <dbReference type="NCBI Taxonomy" id="1839801"/>
    <lineage>
        <taxon>Bacteria</taxon>
        <taxon>Bacillati</taxon>
        <taxon>Chloroflexota</taxon>
        <taxon>Dehalococcoidia</taxon>
        <taxon>Dehalococcoidales</taxon>
        <taxon>Dehalococcoidaceae</taxon>
        <taxon>Dehalogenimonas</taxon>
    </lineage>
</organism>
<dbReference type="Gene3D" id="3.30.70.20">
    <property type="match status" value="1"/>
</dbReference>
<feature type="domain" description="4Fe-4S ferredoxin-type" evidence="4">
    <location>
        <begin position="242"/>
        <end position="271"/>
    </location>
</feature>
<dbReference type="Pfam" id="PF13187">
    <property type="entry name" value="Fer4_9"/>
    <property type="match status" value="1"/>
</dbReference>
<dbReference type="InterPro" id="IPR017896">
    <property type="entry name" value="4Fe4S_Fe-S-bd"/>
</dbReference>
<evidence type="ECO:0000256" key="3">
    <source>
        <dbReference type="ARBA" id="ARBA00023014"/>
    </source>
</evidence>
<dbReference type="Proteomes" id="UP000185934">
    <property type="component" value="Chromosome"/>
</dbReference>
<dbReference type="PROSITE" id="PS51379">
    <property type="entry name" value="4FE4S_FER_2"/>
    <property type="match status" value="2"/>
</dbReference>
<keyword evidence="1" id="KW-0479">Metal-binding</keyword>
<dbReference type="InterPro" id="IPR017900">
    <property type="entry name" value="4Fe4S_Fe_S_CS"/>
</dbReference>
<dbReference type="KEGG" id="dfo:Dform_00329"/>
<evidence type="ECO:0000313" key="5">
    <source>
        <dbReference type="EMBL" id="APV43689.1"/>
    </source>
</evidence>
<dbReference type="EMBL" id="CP018258">
    <property type="protein sequence ID" value="APV43689.1"/>
    <property type="molecule type" value="Genomic_DNA"/>
</dbReference>
<reference evidence="6" key="1">
    <citation type="submission" date="2016-11" db="EMBL/GenBank/DDBJ databases">
        <title>Dehalogenimonas formicexedens sp. nov., a chlorinated alkane respiring bacterium isolated from contaminated groundwater.</title>
        <authorList>
            <person name="Key T.A."/>
            <person name="Bowman K.S."/>
            <person name="Lee I."/>
            <person name="Chun J."/>
            <person name="Albuquerque L."/>
            <person name="da Costa M.S."/>
            <person name="Rainey F.A."/>
            <person name="Moe W.M."/>
        </authorList>
    </citation>
    <scope>NUCLEOTIDE SEQUENCE [LARGE SCALE GENOMIC DNA]</scope>
    <source>
        <strain evidence="6">NSZ-14</strain>
    </source>
</reference>
<protein>
    <submittedName>
        <fullName evidence="5">4Fe-4S dicluster domain-containing protein</fullName>
    </submittedName>
</protein>
<dbReference type="AlphaFoldDB" id="A0A1P8F5D4"/>
<dbReference type="STRING" id="1839801.Dform_00329"/>
<proteinExistence type="predicted"/>
<keyword evidence="6" id="KW-1185">Reference proteome</keyword>
<evidence type="ECO:0000259" key="4">
    <source>
        <dbReference type="PROSITE" id="PS51379"/>
    </source>
</evidence>
<gene>
    <name evidence="5" type="ORF">Dform_00329</name>
</gene>
<dbReference type="SUPFAM" id="SSF54862">
    <property type="entry name" value="4Fe-4S ferredoxins"/>
    <property type="match status" value="1"/>
</dbReference>